<organism evidence="1 2">
    <name type="scientific">Diatraea saccharalis</name>
    <name type="common">sugarcane borer</name>
    <dbReference type="NCBI Taxonomy" id="40085"/>
    <lineage>
        <taxon>Eukaryota</taxon>
        <taxon>Metazoa</taxon>
        <taxon>Ecdysozoa</taxon>
        <taxon>Arthropoda</taxon>
        <taxon>Hexapoda</taxon>
        <taxon>Insecta</taxon>
        <taxon>Pterygota</taxon>
        <taxon>Neoptera</taxon>
        <taxon>Endopterygota</taxon>
        <taxon>Lepidoptera</taxon>
        <taxon>Glossata</taxon>
        <taxon>Ditrysia</taxon>
        <taxon>Pyraloidea</taxon>
        <taxon>Crambidae</taxon>
        <taxon>Crambinae</taxon>
        <taxon>Diatraea</taxon>
    </lineage>
</organism>
<name>A0A9N9R6T4_9NEOP</name>
<protein>
    <submittedName>
        <fullName evidence="1">Uncharacterized protein</fullName>
    </submittedName>
</protein>
<evidence type="ECO:0000313" key="1">
    <source>
        <dbReference type="EMBL" id="CAG9790405.1"/>
    </source>
</evidence>
<reference evidence="1" key="1">
    <citation type="submission" date="2021-12" db="EMBL/GenBank/DDBJ databases">
        <authorList>
            <person name="King R."/>
        </authorList>
    </citation>
    <scope>NUCLEOTIDE SEQUENCE</scope>
</reference>
<keyword evidence="2" id="KW-1185">Reference proteome</keyword>
<evidence type="ECO:0000313" key="2">
    <source>
        <dbReference type="Proteomes" id="UP001153714"/>
    </source>
</evidence>
<dbReference type="OrthoDB" id="7477775at2759"/>
<dbReference type="AlphaFoldDB" id="A0A9N9R6T4"/>
<dbReference type="EMBL" id="OU893352">
    <property type="protein sequence ID" value="CAG9790405.1"/>
    <property type="molecule type" value="Genomic_DNA"/>
</dbReference>
<dbReference type="Proteomes" id="UP001153714">
    <property type="component" value="Chromosome 21"/>
</dbReference>
<reference evidence="1" key="2">
    <citation type="submission" date="2022-10" db="EMBL/GenBank/DDBJ databases">
        <authorList>
            <consortium name="ENA_rothamsted_submissions"/>
            <consortium name="culmorum"/>
            <person name="King R."/>
        </authorList>
    </citation>
    <scope>NUCLEOTIDE SEQUENCE</scope>
</reference>
<proteinExistence type="predicted"/>
<accession>A0A9N9R6T4</accession>
<sequence length="128" mass="14190">MAPVLKFVPFVARYIQEGGADEEWICRRINKKELENMIGYGPKVHVVTVLAGKLGVNLATQNVVCATRVGRAPKLGEAEKSLASRPRPIVVRLARRVIRDERRASVAAPPQTVQGCREDHAAFMLMKD</sequence>
<gene>
    <name evidence="1" type="ORF">DIATSA_LOCUS8073</name>
</gene>